<feature type="domain" description="Nudix hydrolase" evidence="5">
    <location>
        <begin position="1"/>
        <end position="126"/>
    </location>
</feature>
<dbReference type="PROSITE" id="PS51462">
    <property type="entry name" value="NUDIX"/>
    <property type="match status" value="1"/>
</dbReference>
<dbReference type="RefSeq" id="WP_343048737.1">
    <property type="nucleotide sequence ID" value="NZ_JACCBV010000001.1"/>
</dbReference>
<dbReference type="PANTHER" id="PTHR43046">
    <property type="entry name" value="GDP-MANNOSE MANNOSYL HYDROLASE"/>
    <property type="match status" value="1"/>
</dbReference>
<dbReference type="InterPro" id="IPR015797">
    <property type="entry name" value="NUDIX_hydrolase-like_dom_sf"/>
</dbReference>
<dbReference type="Proteomes" id="UP000576969">
    <property type="component" value="Unassembled WGS sequence"/>
</dbReference>
<dbReference type="Pfam" id="PF00293">
    <property type="entry name" value="NUDIX"/>
    <property type="match status" value="1"/>
</dbReference>
<dbReference type="InterPro" id="IPR000086">
    <property type="entry name" value="NUDIX_hydrolase_dom"/>
</dbReference>
<dbReference type="PRINTS" id="PR00502">
    <property type="entry name" value="NUDIXFAMILY"/>
</dbReference>
<evidence type="ECO:0000256" key="2">
    <source>
        <dbReference type="ARBA" id="ARBA00005582"/>
    </source>
</evidence>
<dbReference type="AlphaFoldDB" id="A0A7Y9KLK4"/>
<evidence type="ECO:0000256" key="1">
    <source>
        <dbReference type="ARBA" id="ARBA00001946"/>
    </source>
</evidence>
<name>A0A7Y9KLK4_9MICO</name>
<accession>A0A7Y9KLK4</accession>
<evidence type="ECO:0000313" key="7">
    <source>
        <dbReference type="Proteomes" id="UP000576969"/>
    </source>
</evidence>
<evidence type="ECO:0000313" key="6">
    <source>
        <dbReference type="EMBL" id="NYE20348.1"/>
    </source>
</evidence>
<dbReference type="GO" id="GO:0016787">
    <property type="term" value="F:hydrolase activity"/>
    <property type="evidence" value="ECO:0007669"/>
    <property type="project" value="UniProtKB-KW"/>
</dbReference>
<keyword evidence="7" id="KW-1185">Reference proteome</keyword>
<dbReference type="InterPro" id="IPR020476">
    <property type="entry name" value="Nudix_hydrolase"/>
</dbReference>
<organism evidence="6 7">
    <name type="scientific">Microbacterium immunditiarum</name>
    <dbReference type="NCBI Taxonomy" id="337480"/>
    <lineage>
        <taxon>Bacteria</taxon>
        <taxon>Bacillati</taxon>
        <taxon>Actinomycetota</taxon>
        <taxon>Actinomycetes</taxon>
        <taxon>Micrococcales</taxon>
        <taxon>Microbacteriaceae</taxon>
        <taxon>Microbacterium</taxon>
    </lineage>
</organism>
<comment type="cofactor">
    <cofactor evidence="1">
        <name>Mg(2+)</name>
        <dbReference type="ChEBI" id="CHEBI:18420"/>
    </cofactor>
</comment>
<comment type="caution">
    <text evidence="6">The sequence shown here is derived from an EMBL/GenBank/DDBJ whole genome shotgun (WGS) entry which is preliminary data.</text>
</comment>
<dbReference type="SUPFAM" id="SSF55811">
    <property type="entry name" value="Nudix"/>
    <property type="match status" value="1"/>
</dbReference>
<dbReference type="Gene3D" id="3.90.79.10">
    <property type="entry name" value="Nucleoside Triphosphate Pyrophosphohydrolase"/>
    <property type="match status" value="1"/>
</dbReference>
<dbReference type="InterPro" id="IPR020084">
    <property type="entry name" value="NUDIX_hydrolase_CS"/>
</dbReference>
<proteinExistence type="inferred from homology"/>
<protein>
    <submittedName>
        <fullName evidence="6">8-oxo-dGTP pyrophosphatase MutT (NUDIX family)</fullName>
    </submittedName>
</protein>
<comment type="similarity">
    <text evidence="2 4">Belongs to the Nudix hydrolase family.</text>
</comment>
<keyword evidence="3 4" id="KW-0378">Hydrolase</keyword>
<evidence type="ECO:0000256" key="3">
    <source>
        <dbReference type="ARBA" id="ARBA00022801"/>
    </source>
</evidence>
<dbReference type="EMBL" id="JACCBV010000001">
    <property type="protein sequence ID" value="NYE20348.1"/>
    <property type="molecule type" value="Genomic_DNA"/>
</dbReference>
<evidence type="ECO:0000256" key="4">
    <source>
        <dbReference type="RuleBase" id="RU003476"/>
    </source>
</evidence>
<dbReference type="PANTHER" id="PTHR43046:SF14">
    <property type="entry name" value="MUTT_NUDIX FAMILY PROTEIN"/>
    <property type="match status" value="1"/>
</dbReference>
<reference evidence="6 7" key="1">
    <citation type="submission" date="2020-07" db="EMBL/GenBank/DDBJ databases">
        <title>Sequencing the genomes of 1000 actinobacteria strains.</title>
        <authorList>
            <person name="Klenk H.-P."/>
        </authorList>
    </citation>
    <scope>NUCLEOTIDE SEQUENCE [LARGE SCALE GENOMIC DNA]</scope>
    <source>
        <strain evidence="6 7">DSM 24662</strain>
    </source>
</reference>
<evidence type="ECO:0000259" key="5">
    <source>
        <dbReference type="PROSITE" id="PS51462"/>
    </source>
</evidence>
<gene>
    <name evidence="6" type="ORF">BJ991_002376</name>
</gene>
<sequence length="130" mass="14169">MTAVVQVDDRFLVARQRDSGLWSLVGGSIEPGEEPEAALLREVREELGVPVAVRGIVGAYGGAALETSYPNGDRVGYVTIAYRCEPASTDFALEPSELIETRWVTQADIAGLDRHRWIDDVLEDAVRTAP</sequence>
<dbReference type="PROSITE" id="PS00893">
    <property type="entry name" value="NUDIX_BOX"/>
    <property type="match status" value="1"/>
</dbReference>